<dbReference type="Proteomes" id="UP000316993">
    <property type="component" value="Unassembled WGS sequence"/>
</dbReference>
<gene>
    <name evidence="7" type="ORF">BDD18_0410</name>
</gene>
<dbReference type="GO" id="GO:0045454">
    <property type="term" value="P:cell redox homeostasis"/>
    <property type="evidence" value="ECO:0007669"/>
    <property type="project" value="TreeGrafter"/>
</dbReference>
<comment type="caution">
    <text evidence="7">The sequence shown here is derived from an EMBL/GenBank/DDBJ whole genome shotgun (WGS) entry which is preliminary data.</text>
</comment>
<keyword evidence="3" id="KW-0560">Oxidoreductase</keyword>
<dbReference type="EMBL" id="VFPV01000001">
    <property type="protein sequence ID" value="TQN07303.1"/>
    <property type="molecule type" value="Genomic_DNA"/>
</dbReference>
<dbReference type="GO" id="GO:0008379">
    <property type="term" value="F:thioredoxin peroxidase activity"/>
    <property type="evidence" value="ECO:0007669"/>
    <property type="project" value="TreeGrafter"/>
</dbReference>
<evidence type="ECO:0000256" key="2">
    <source>
        <dbReference type="ARBA" id="ARBA00022862"/>
    </source>
</evidence>
<dbReference type="PANTHER" id="PTHR42801:SF21">
    <property type="entry name" value="BCPB PROTEIN"/>
    <property type="match status" value="1"/>
</dbReference>
<evidence type="ECO:0000256" key="1">
    <source>
        <dbReference type="ARBA" id="ARBA00022559"/>
    </source>
</evidence>
<evidence type="ECO:0000256" key="3">
    <source>
        <dbReference type="ARBA" id="ARBA00023002"/>
    </source>
</evidence>
<evidence type="ECO:0000313" key="8">
    <source>
        <dbReference type="Proteomes" id="UP000316993"/>
    </source>
</evidence>
<evidence type="ECO:0000256" key="5">
    <source>
        <dbReference type="ARBA" id="ARBA00023284"/>
    </source>
</evidence>
<name>A0A543LJ19_9BURK</name>
<sequence>MSSSDLNRLPENLPRLSDDGAAAHLEGSHLPSTALESTDGARVDLSTLIGMWVIYVYPMTSRPDVPSPEGWDGIPGARGCTPQSCGFRDHQKELLALGASVLGLSAQTSSEQCEAQERLHLPFELLSDASLRLKQALRLPTFRVGRLELFKRITLIVEGGRIRKVFYPVFPPDRNAAEVISWLHASA</sequence>
<dbReference type="AlphaFoldDB" id="A0A543LJ19"/>
<dbReference type="SUPFAM" id="SSF52833">
    <property type="entry name" value="Thioredoxin-like"/>
    <property type="match status" value="1"/>
</dbReference>
<dbReference type="InterPro" id="IPR013766">
    <property type="entry name" value="Thioredoxin_domain"/>
</dbReference>
<keyword evidence="2" id="KW-0049">Antioxidant</keyword>
<keyword evidence="4" id="KW-1015">Disulfide bond</keyword>
<dbReference type="InterPro" id="IPR036249">
    <property type="entry name" value="Thioredoxin-like_sf"/>
</dbReference>
<evidence type="ECO:0000256" key="4">
    <source>
        <dbReference type="ARBA" id="ARBA00023157"/>
    </source>
</evidence>
<dbReference type="InterPro" id="IPR050924">
    <property type="entry name" value="Peroxiredoxin_BCP/PrxQ"/>
</dbReference>
<reference evidence="7 8" key="1">
    <citation type="submission" date="2019-06" db="EMBL/GenBank/DDBJ databases">
        <title>Genomic Encyclopedia of Archaeal and Bacterial Type Strains, Phase II (KMG-II): from individual species to whole genera.</title>
        <authorList>
            <person name="Goeker M."/>
        </authorList>
    </citation>
    <scope>NUCLEOTIDE SEQUENCE [LARGE SCALE GENOMIC DNA]</scope>
    <source>
        <strain evidence="7 8">DSM 7270</strain>
    </source>
</reference>
<dbReference type="RefSeq" id="WP_142081099.1">
    <property type="nucleotide sequence ID" value="NZ_VFPV01000001.1"/>
</dbReference>
<dbReference type="PANTHER" id="PTHR42801">
    <property type="entry name" value="THIOREDOXIN-DEPENDENT PEROXIDE REDUCTASE"/>
    <property type="match status" value="1"/>
</dbReference>
<dbReference type="GO" id="GO:0034599">
    <property type="term" value="P:cellular response to oxidative stress"/>
    <property type="evidence" value="ECO:0007669"/>
    <property type="project" value="TreeGrafter"/>
</dbReference>
<evidence type="ECO:0000259" key="6">
    <source>
        <dbReference type="PROSITE" id="PS51352"/>
    </source>
</evidence>
<dbReference type="Gene3D" id="3.40.30.10">
    <property type="entry name" value="Glutaredoxin"/>
    <property type="match status" value="1"/>
</dbReference>
<feature type="domain" description="Thioredoxin" evidence="6">
    <location>
        <begin position="24"/>
        <end position="187"/>
    </location>
</feature>
<dbReference type="CDD" id="cd03017">
    <property type="entry name" value="PRX_BCP"/>
    <property type="match status" value="1"/>
</dbReference>
<accession>A0A543LJ19</accession>
<evidence type="ECO:0000313" key="7">
    <source>
        <dbReference type="EMBL" id="TQN07303.1"/>
    </source>
</evidence>
<dbReference type="Pfam" id="PF08534">
    <property type="entry name" value="Redoxin"/>
    <property type="match status" value="1"/>
</dbReference>
<organism evidence="7 8">
    <name type="scientific">Acidovorax temperans</name>
    <dbReference type="NCBI Taxonomy" id="80878"/>
    <lineage>
        <taxon>Bacteria</taxon>
        <taxon>Pseudomonadati</taxon>
        <taxon>Pseudomonadota</taxon>
        <taxon>Betaproteobacteria</taxon>
        <taxon>Burkholderiales</taxon>
        <taxon>Comamonadaceae</taxon>
        <taxon>Acidovorax</taxon>
    </lineage>
</organism>
<dbReference type="PROSITE" id="PS51352">
    <property type="entry name" value="THIOREDOXIN_2"/>
    <property type="match status" value="1"/>
</dbReference>
<proteinExistence type="predicted"/>
<keyword evidence="5" id="KW-0676">Redox-active center</keyword>
<dbReference type="GO" id="GO:0005737">
    <property type="term" value="C:cytoplasm"/>
    <property type="evidence" value="ECO:0007669"/>
    <property type="project" value="TreeGrafter"/>
</dbReference>
<dbReference type="InterPro" id="IPR013740">
    <property type="entry name" value="Redoxin"/>
</dbReference>
<protein>
    <submittedName>
        <fullName evidence="7">Peroxiredoxin</fullName>
    </submittedName>
</protein>
<keyword evidence="1" id="KW-0575">Peroxidase</keyword>